<name>A0A0L0NWC9_CANAR</name>
<dbReference type="GO" id="GO:0016887">
    <property type="term" value="F:ATP hydrolysis activity"/>
    <property type="evidence" value="ECO:0007669"/>
    <property type="project" value="InterPro"/>
</dbReference>
<comment type="similarity">
    <text evidence="2">Belongs to the AAA ATPase family.</text>
</comment>
<dbReference type="VEuPathDB" id="FungiDB:CJJ07_002678"/>
<dbReference type="InterPro" id="IPR050168">
    <property type="entry name" value="AAA_ATPase_domain"/>
</dbReference>
<dbReference type="Pfam" id="PF23315">
    <property type="entry name" value="PEX6_4th"/>
    <property type="match status" value="1"/>
</dbReference>
<dbReference type="InterPro" id="IPR027417">
    <property type="entry name" value="P-loop_NTPase"/>
</dbReference>
<dbReference type="FunFam" id="1.10.8.60:FF:000039">
    <property type="entry name" value="peroxisome biogenesis factor 6"/>
    <property type="match status" value="1"/>
</dbReference>
<dbReference type="InterPro" id="IPR056995">
    <property type="entry name" value="PEX6_4th_dom"/>
</dbReference>
<dbReference type="PANTHER" id="PTHR23077">
    <property type="entry name" value="AAA-FAMILY ATPASE"/>
    <property type="match status" value="1"/>
</dbReference>
<evidence type="ECO:0000256" key="9">
    <source>
        <dbReference type="ARBA" id="ARBA00034920"/>
    </source>
</evidence>
<dbReference type="GO" id="GO:0005778">
    <property type="term" value="C:peroxisomal membrane"/>
    <property type="evidence" value="ECO:0007669"/>
    <property type="project" value="TreeGrafter"/>
</dbReference>
<dbReference type="EMBL" id="LGST01000033">
    <property type="protein sequence ID" value="KND98323.1"/>
    <property type="molecule type" value="Genomic_DNA"/>
</dbReference>
<dbReference type="PANTHER" id="PTHR23077:SF9">
    <property type="entry name" value="PEROXISOMAL ATPASE PEX6"/>
    <property type="match status" value="1"/>
</dbReference>
<evidence type="ECO:0000256" key="4">
    <source>
        <dbReference type="ARBA" id="ARBA00022741"/>
    </source>
</evidence>
<evidence type="ECO:0000256" key="1">
    <source>
        <dbReference type="ARBA" id="ARBA00004370"/>
    </source>
</evidence>
<reference evidence="14" key="1">
    <citation type="journal article" date="2015" name="BMC Genomics">
        <title>Draft genome of a commonly misdiagnosed multidrug resistant pathogen Candida auris.</title>
        <authorList>
            <person name="Chatterjee S."/>
            <person name="Alampalli S.V."/>
            <person name="Nageshan R.K."/>
            <person name="Chettiar S.T."/>
            <person name="Joshi S."/>
            <person name="Tatu U.S."/>
        </authorList>
    </citation>
    <scope>NUCLEOTIDE SEQUENCE [LARGE SCALE GENOMIC DNA]</scope>
    <source>
        <strain evidence="14">6684</strain>
    </source>
</reference>
<evidence type="ECO:0000313" key="14">
    <source>
        <dbReference type="Proteomes" id="UP000037122"/>
    </source>
</evidence>
<evidence type="ECO:0000256" key="10">
    <source>
        <dbReference type="ARBA" id="ARBA00048778"/>
    </source>
</evidence>
<gene>
    <name evidence="13" type="ORF">QG37_04852</name>
</gene>
<dbReference type="GO" id="GO:0005829">
    <property type="term" value="C:cytosol"/>
    <property type="evidence" value="ECO:0007669"/>
    <property type="project" value="TreeGrafter"/>
</dbReference>
<dbReference type="VEuPathDB" id="FungiDB:CJI97_003707"/>
<dbReference type="VEuPathDB" id="FungiDB:QG37_04852"/>
<dbReference type="VEuPathDB" id="FungiDB:CJI96_0002167"/>
<dbReference type="VEuPathDB" id="FungiDB:B9J08_003633"/>
<dbReference type="GO" id="GO:0005524">
    <property type="term" value="F:ATP binding"/>
    <property type="evidence" value="ECO:0007669"/>
    <property type="project" value="UniProtKB-KW"/>
</dbReference>
<dbReference type="SUPFAM" id="SSF52540">
    <property type="entry name" value="P-loop containing nucleoside triphosphate hydrolases"/>
    <property type="match status" value="2"/>
</dbReference>
<dbReference type="InterPro" id="IPR003960">
    <property type="entry name" value="ATPase_AAA_CS"/>
</dbReference>
<dbReference type="PROSITE" id="PS00674">
    <property type="entry name" value="AAA"/>
    <property type="match status" value="1"/>
</dbReference>
<dbReference type="VEuPathDB" id="FungiDB:CJJ09_000471"/>
<comment type="subcellular location">
    <subcellularLocation>
        <location evidence="1">Membrane</location>
    </subcellularLocation>
</comment>
<dbReference type="InterPro" id="IPR003959">
    <property type="entry name" value="ATPase_AAA_core"/>
</dbReference>
<keyword evidence="3" id="KW-0962">Peroxisome biogenesis</keyword>
<evidence type="ECO:0000256" key="5">
    <source>
        <dbReference type="ARBA" id="ARBA00022801"/>
    </source>
</evidence>
<dbReference type="Pfam" id="PF00004">
    <property type="entry name" value="AAA"/>
    <property type="match status" value="2"/>
</dbReference>
<keyword evidence="6" id="KW-0067">ATP-binding</keyword>
<evidence type="ECO:0000256" key="2">
    <source>
        <dbReference type="ARBA" id="ARBA00006914"/>
    </source>
</evidence>
<dbReference type="Gene3D" id="1.10.8.60">
    <property type="match status" value="2"/>
</dbReference>
<evidence type="ECO:0000259" key="12">
    <source>
        <dbReference type="SMART" id="SM00382"/>
    </source>
</evidence>
<keyword evidence="4" id="KW-0547">Nucleotide-binding</keyword>
<evidence type="ECO:0000256" key="11">
    <source>
        <dbReference type="SAM" id="MobiDB-lite"/>
    </source>
</evidence>
<dbReference type="InterPro" id="IPR047533">
    <property type="entry name" value="RecA-like_PEX6_r2"/>
</dbReference>
<dbReference type="Proteomes" id="UP000037122">
    <property type="component" value="Unassembled WGS sequence"/>
</dbReference>
<dbReference type="InterPro" id="IPR003593">
    <property type="entry name" value="AAA+_ATPase"/>
</dbReference>
<dbReference type="Gene3D" id="3.40.50.300">
    <property type="entry name" value="P-loop containing nucleotide triphosphate hydrolases"/>
    <property type="match status" value="2"/>
</dbReference>
<proteinExistence type="inferred from homology"/>
<protein>
    <recommendedName>
        <fullName evidence="8">Peroxisomal ATPase PEX6</fullName>
    </recommendedName>
    <alternativeName>
        <fullName evidence="9">Peroxin-6</fullName>
    </alternativeName>
</protein>
<dbReference type="GO" id="GO:0016558">
    <property type="term" value="P:protein import into peroxisome matrix"/>
    <property type="evidence" value="ECO:0007669"/>
    <property type="project" value="TreeGrafter"/>
</dbReference>
<feature type="domain" description="AAA+ ATPase" evidence="12">
    <location>
        <begin position="855"/>
        <end position="997"/>
    </location>
</feature>
<keyword evidence="5" id="KW-0378">Hydrolase</keyword>
<dbReference type="SMART" id="SM00382">
    <property type="entry name" value="AAA"/>
    <property type="match status" value="1"/>
</dbReference>
<evidence type="ECO:0000256" key="6">
    <source>
        <dbReference type="ARBA" id="ARBA00022840"/>
    </source>
</evidence>
<organism evidence="13 14">
    <name type="scientific">Candidozyma auris</name>
    <name type="common">Yeast</name>
    <name type="synonym">Candida auris</name>
    <dbReference type="NCBI Taxonomy" id="498019"/>
    <lineage>
        <taxon>Eukaryota</taxon>
        <taxon>Fungi</taxon>
        <taxon>Dikarya</taxon>
        <taxon>Ascomycota</taxon>
        <taxon>Saccharomycotina</taxon>
        <taxon>Pichiomycetes</taxon>
        <taxon>Metschnikowiaceae</taxon>
        <taxon>Candidozyma</taxon>
    </lineage>
</organism>
<accession>A0A0L0NWC9</accession>
<keyword evidence="7" id="KW-0472">Membrane</keyword>
<feature type="region of interest" description="Disordered" evidence="11">
    <location>
        <begin position="1126"/>
        <end position="1145"/>
    </location>
</feature>
<dbReference type="AlphaFoldDB" id="A0A0L0NWC9"/>
<evidence type="ECO:0000256" key="8">
    <source>
        <dbReference type="ARBA" id="ARBA00034811"/>
    </source>
</evidence>
<comment type="catalytic activity">
    <reaction evidence="10">
        <text>ATP + H2O = ADP + phosphate + H(+)</text>
        <dbReference type="Rhea" id="RHEA:13065"/>
        <dbReference type="ChEBI" id="CHEBI:15377"/>
        <dbReference type="ChEBI" id="CHEBI:15378"/>
        <dbReference type="ChEBI" id="CHEBI:30616"/>
        <dbReference type="ChEBI" id="CHEBI:43474"/>
        <dbReference type="ChEBI" id="CHEBI:456216"/>
    </reaction>
    <physiologicalReaction direction="left-to-right" evidence="10">
        <dbReference type="Rhea" id="RHEA:13066"/>
    </physiologicalReaction>
</comment>
<sequence>MPLTVQVKDPSISTVANVRVVNDPTIFVTDSVSLSFELFVRLFPSTQNDGPIDKDEPKFVLIKFIGVPDYFNEFVVYRVTSIDNDCPTSSSVTITNHSNLVKFGNNITVSGCVIQSIDLESIPLISKAYIEVPEGIFHILQNGSSQMVKDRFVEEWTASNAAVISTNCSVRALNGTVKLCEPYFQGRVDASTELVFVKKPHQSTQDPADVDSDVTLDEEIDFDVSQYLSRSMHLNEDEAFKKYPLAVRPLPQPISINDLPPFFAREDYDRYAYLSTEDLSRVGFPLLSGDLASLCVGDQEVTIKIFTVLEPNKSFQAGTIYLSPLLLVNLDVDESSEVHLKPLKTKNNTFTDAFPVAKTATIARIASPITTDRTYQQSFLSELKHTFHSRVKIVRQGDVIPVCIDTVLAKTIFDVSSLQQNQDGTNEEDKLSISNVPLKGNPDAIAWFKVLELSGAEDEDVQGQFRIDPNQTALTSSGVEFVRAPKDAFNNFLSYLQLPPLFDFSNAIRNTPSHFKYADEFQKILKTTVENKTNIRLKSTILLNSMSRGLGKTTMVRSVALNMGLNLIELDAFDFIKPGAELKSVGLLSGRIEKYLNGQLEAKNSSAFHLLYIKHIENLCVKTDPNDQRANSSTSLSLRVVKTLKEFLDKYHNMALIASCNDIDKLSENFTQIVKFQIDVTVPDEPERREIFSYLLEKETRTYNSEHLPQAYKDKVEFEGRLDVSGLKFSRRSDVSFQSLALQSAGLTPRDLSSIVRKAKQLAIRRLMGQAKEEGISFAKIVKIANGGIVQLTPNDFDKAINDARNQFSDSIGAPRIPNVKWEDIGGMDTVKGEILDTIDMPLKHPELFSNGLKKRSGILFYGPPGTGKTLLAKAIATNFSLNFFSVKGPELLNMYIGESEANVRRVFQKARDAKPCVIFFDELDSVAPKRGNQGDSGGVMDRIVSQLLAELDGMSGGESNGDGVFVVGATNRPDLLDEALLRPGRFDKMLYLGISDTNDKQTKILEALTRKFKLSDEVDLAKIAENCSFNLTGADFYALCSDSMLNAMTRTANEVDAKLKKFNEQRTSEGKEEVSSRWWFDNAATPADINVLVTMQDFEKSLSELVPSVSADELNHYLRVKENFEGGKKKAQESQELNEAQRKPEDFPQQLLEELRANGQDIDGFVAENGTHVMMNGNGH</sequence>
<dbReference type="FunFam" id="3.40.50.300:FF:000109">
    <property type="entry name" value="Peroxisomal biogenesis factor 6"/>
    <property type="match status" value="1"/>
</dbReference>
<dbReference type="CDD" id="cd19527">
    <property type="entry name" value="RecA-like_PEX6_r2"/>
    <property type="match status" value="1"/>
</dbReference>
<evidence type="ECO:0000256" key="3">
    <source>
        <dbReference type="ARBA" id="ARBA00022593"/>
    </source>
</evidence>
<comment type="caution">
    <text evidence="13">The sequence shown here is derived from an EMBL/GenBank/DDBJ whole genome shotgun (WGS) entry which is preliminary data.</text>
</comment>
<evidence type="ECO:0000256" key="7">
    <source>
        <dbReference type="ARBA" id="ARBA00023136"/>
    </source>
</evidence>
<evidence type="ECO:0000313" key="13">
    <source>
        <dbReference type="EMBL" id="KND98323.1"/>
    </source>
</evidence>